<feature type="compositionally biased region" description="Low complexity" evidence="1">
    <location>
        <begin position="25"/>
        <end position="39"/>
    </location>
</feature>
<keyword evidence="3" id="KW-1185">Reference proteome</keyword>
<feature type="region of interest" description="Disordered" evidence="1">
    <location>
        <begin position="25"/>
        <end position="45"/>
    </location>
</feature>
<feature type="region of interest" description="Disordered" evidence="1">
    <location>
        <begin position="134"/>
        <end position="211"/>
    </location>
</feature>
<dbReference type="KEGG" id="sliu:111358076"/>
<protein>
    <submittedName>
        <fullName evidence="4">Homeobox protein 5-like isoform X1</fullName>
    </submittedName>
</protein>
<feature type="region of interest" description="Disordered" evidence="1">
    <location>
        <begin position="384"/>
        <end position="415"/>
    </location>
</feature>
<sequence length="415" mass="47327">MTRLLTLLLVLFVFNSLNIAKANSEETTNNNGNTNNNNDDGGESDSIQVVQRDAVTNIPTLNDIHEEKLQEDDTDTALQQEMMRNIDTTEANTRYDKIFDQMNNDSTDTVLENPEDNITELSLPADTFTEMQNDEHNKKESNNNKEGINQTDINDEKSQADNVNAENNDWRSAEKSDASGEKFSNEGNVPRAETSIEGDLEELSTEGYLDKKVSGSFEIPEQRQPERRAQFGGRFMHAQNYVAHDDHTSILEPGPMRRFGDVSVPQYRPVLTRSGFVFSPSLYPMQPGASLLERLAGRSFFPHISPHINMGQEHFHKQRKTETRVISVPRYEDSKMMDDYNDYGPNTNTYSYTPVRKITTQAPLHQIAAPNKFNVFQKLAEASNHPQPLRRSFNDFSSSQRQYSDNYGPYGRRMY</sequence>
<gene>
    <name evidence="4" type="primary">LOC111358076</name>
</gene>
<evidence type="ECO:0000256" key="1">
    <source>
        <dbReference type="SAM" id="MobiDB-lite"/>
    </source>
</evidence>
<name>A0A9J7IVJ9_SPOLT</name>
<feature type="compositionally biased region" description="Polar residues" evidence="1">
    <location>
        <begin position="394"/>
        <end position="405"/>
    </location>
</feature>
<dbReference type="AlphaFoldDB" id="A0A9J7IVJ9"/>
<evidence type="ECO:0000313" key="4">
    <source>
        <dbReference type="RefSeq" id="XP_022828731.1"/>
    </source>
</evidence>
<feature type="signal peptide" evidence="2">
    <location>
        <begin position="1"/>
        <end position="22"/>
    </location>
</feature>
<feature type="chain" id="PRO_5039914761" evidence="2">
    <location>
        <begin position="23"/>
        <end position="415"/>
    </location>
</feature>
<reference evidence="4" key="1">
    <citation type="submission" date="2025-08" db="UniProtKB">
        <authorList>
            <consortium name="RefSeq"/>
        </authorList>
    </citation>
    <scope>IDENTIFICATION</scope>
    <source>
        <strain evidence="4">Ishihara</strain>
        <tissue evidence="4">Whole body</tissue>
    </source>
</reference>
<feature type="compositionally biased region" description="Basic and acidic residues" evidence="1">
    <location>
        <begin position="168"/>
        <end position="184"/>
    </location>
</feature>
<keyword evidence="2" id="KW-0732">Signal</keyword>
<feature type="compositionally biased region" description="Basic and acidic residues" evidence="1">
    <location>
        <begin position="134"/>
        <end position="143"/>
    </location>
</feature>
<dbReference type="GeneID" id="111358076"/>
<organism evidence="3 4">
    <name type="scientific">Spodoptera litura</name>
    <name type="common">Asian cotton leafworm</name>
    <dbReference type="NCBI Taxonomy" id="69820"/>
    <lineage>
        <taxon>Eukaryota</taxon>
        <taxon>Metazoa</taxon>
        <taxon>Ecdysozoa</taxon>
        <taxon>Arthropoda</taxon>
        <taxon>Hexapoda</taxon>
        <taxon>Insecta</taxon>
        <taxon>Pterygota</taxon>
        <taxon>Neoptera</taxon>
        <taxon>Endopterygota</taxon>
        <taxon>Lepidoptera</taxon>
        <taxon>Glossata</taxon>
        <taxon>Ditrysia</taxon>
        <taxon>Noctuoidea</taxon>
        <taxon>Noctuidae</taxon>
        <taxon>Amphipyrinae</taxon>
        <taxon>Spodoptera</taxon>
    </lineage>
</organism>
<evidence type="ECO:0000313" key="3">
    <source>
        <dbReference type="Proteomes" id="UP000301870"/>
    </source>
</evidence>
<dbReference type="Proteomes" id="UP000301870">
    <property type="component" value="Chromosome 26"/>
</dbReference>
<proteinExistence type="predicted"/>
<dbReference type="RefSeq" id="XP_022828731.1">
    <property type="nucleotide sequence ID" value="XM_022972963.1"/>
</dbReference>
<dbReference type="OrthoDB" id="2417221at2759"/>
<accession>A0A9J7IVJ9</accession>
<evidence type="ECO:0000256" key="2">
    <source>
        <dbReference type="SAM" id="SignalP"/>
    </source>
</evidence>